<comment type="caution">
    <text evidence="1">The sequence shown here is derived from an EMBL/GenBank/DDBJ whole genome shotgun (WGS) entry which is preliminary data.</text>
</comment>
<reference evidence="1 2" key="1">
    <citation type="submission" date="2016-04" db="EMBL/GenBank/DDBJ databases">
        <title>Genome analyses suggest a sexual origin of heterokaryosis in a supposedly ancient asexual fungus.</title>
        <authorList>
            <person name="Ropars J."/>
            <person name="Sedzielewska K."/>
            <person name="Noel J."/>
            <person name="Charron P."/>
            <person name="Farinelli L."/>
            <person name="Marton T."/>
            <person name="Kruger M."/>
            <person name="Pelin A."/>
            <person name="Brachmann A."/>
            <person name="Corradi N."/>
        </authorList>
    </citation>
    <scope>NUCLEOTIDE SEQUENCE [LARGE SCALE GENOMIC DNA]</scope>
    <source>
        <strain evidence="1 2">C2</strain>
    </source>
</reference>
<protein>
    <submittedName>
        <fullName evidence="1">Uncharacterized protein</fullName>
    </submittedName>
</protein>
<reference evidence="1 2" key="2">
    <citation type="submission" date="2017-10" db="EMBL/GenBank/DDBJ databases">
        <title>Extensive intraspecific genome diversity in a model arbuscular mycorrhizal fungus.</title>
        <authorList>
            <person name="Chen E.C.H."/>
            <person name="Morin E."/>
            <person name="Baudet D."/>
            <person name="Noel J."/>
            <person name="Ndikumana S."/>
            <person name="Charron P."/>
            <person name="St-Onge C."/>
            <person name="Giorgi J."/>
            <person name="Grigoriev I.V."/>
            <person name="Roux C."/>
            <person name="Martin F.M."/>
            <person name="Corradi N."/>
        </authorList>
    </citation>
    <scope>NUCLEOTIDE SEQUENCE [LARGE SCALE GENOMIC DNA]</scope>
    <source>
        <strain evidence="1 2">C2</strain>
    </source>
</reference>
<accession>A0A2N1MN04</accession>
<gene>
    <name evidence="1" type="ORF">RhiirC2_717277</name>
</gene>
<dbReference type="AlphaFoldDB" id="A0A2N1MN04"/>
<proteinExistence type="predicted"/>
<dbReference type="EMBL" id="LLXL01001749">
    <property type="protein sequence ID" value="PKK63017.1"/>
    <property type="molecule type" value="Genomic_DNA"/>
</dbReference>
<dbReference type="Proteomes" id="UP000233469">
    <property type="component" value="Unassembled WGS sequence"/>
</dbReference>
<dbReference type="VEuPathDB" id="FungiDB:FUN_006195"/>
<organism evidence="1 2">
    <name type="scientific">Rhizophagus irregularis</name>
    <dbReference type="NCBI Taxonomy" id="588596"/>
    <lineage>
        <taxon>Eukaryota</taxon>
        <taxon>Fungi</taxon>
        <taxon>Fungi incertae sedis</taxon>
        <taxon>Mucoromycota</taxon>
        <taxon>Glomeromycotina</taxon>
        <taxon>Glomeromycetes</taxon>
        <taxon>Glomerales</taxon>
        <taxon>Glomeraceae</taxon>
        <taxon>Rhizophagus</taxon>
    </lineage>
</organism>
<name>A0A2N1MN04_9GLOM</name>
<sequence>MDQVIRVYIGVVIIRTELEELADVLFWLSSSSELSSDILIKASSASTQPLARNRLSWMSNVAHLRQNFQSHDFDCKQWVILTAPALANINGQGFMTFLILPKFLP</sequence>
<evidence type="ECO:0000313" key="1">
    <source>
        <dbReference type="EMBL" id="PKK63017.1"/>
    </source>
</evidence>
<evidence type="ECO:0000313" key="2">
    <source>
        <dbReference type="Proteomes" id="UP000233469"/>
    </source>
</evidence>